<dbReference type="GO" id="GO:0006281">
    <property type="term" value="P:DNA repair"/>
    <property type="evidence" value="ECO:0007669"/>
    <property type="project" value="InterPro"/>
</dbReference>
<evidence type="ECO:0000313" key="6">
    <source>
        <dbReference type="Proteomes" id="UP000288805"/>
    </source>
</evidence>
<feature type="binding site" evidence="4">
    <location>
        <position position="274"/>
    </location>
    <ligand>
        <name>Mg(2+)</name>
        <dbReference type="ChEBI" id="CHEBI:18420"/>
        <label>1</label>
    </ligand>
</feature>
<comment type="caution">
    <text evidence="5">The sequence shown here is derived from an EMBL/GenBank/DDBJ whole genome shotgun (WGS) entry which is preliminary data.</text>
</comment>
<evidence type="ECO:0000256" key="3">
    <source>
        <dbReference type="ARBA" id="ARBA00022842"/>
    </source>
</evidence>
<organism evidence="5 6">
    <name type="scientific">Vitis vinifera</name>
    <name type="common">Grape</name>
    <dbReference type="NCBI Taxonomy" id="29760"/>
    <lineage>
        <taxon>Eukaryota</taxon>
        <taxon>Viridiplantae</taxon>
        <taxon>Streptophyta</taxon>
        <taxon>Embryophyta</taxon>
        <taxon>Tracheophyta</taxon>
        <taxon>Spermatophyta</taxon>
        <taxon>Magnoliopsida</taxon>
        <taxon>eudicotyledons</taxon>
        <taxon>Gunneridae</taxon>
        <taxon>Pentapetalae</taxon>
        <taxon>rosids</taxon>
        <taxon>Vitales</taxon>
        <taxon>Vitaceae</taxon>
        <taxon>Viteae</taxon>
        <taxon>Vitis</taxon>
    </lineage>
</organism>
<accession>A0A438DZY4</accession>
<proteinExistence type="predicted"/>
<dbReference type="EMBL" id="QGNW01001445">
    <property type="protein sequence ID" value="RVW41081.1"/>
    <property type="molecule type" value="Genomic_DNA"/>
</dbReference>
<keyword evidence="3 4" id="KW-0460">Magnesium</keyword>
<protein>
    <recommendedName>
        <fullName evidence="7">Endonuclease/exonuclease/phosphatase domain-containing protein</fullName>
    </recommendedName>
</protein>
<evidence type="ECO:0000256" key="1">
    <source>
        <dbReference type="ARBA" id="ARBA00022723"/>
    </source>
</evidence>
<reference evidence="5 6" key="1">
    <citation type="journal article" date="2018" name="PLoS Genet.">
        <title>Population sequencing reveals clonal diversity and ancestral inbreeding in the grapevine cultivar Chardonnay.</title>
        <authorList>
            <person name="Roach M.J."/>
            <person name="Johnson D.L."/>
            <person name="Bohlmann J."/>
            <person name="van Vuuren H.J."/>
            <person name="Jones S.J."/>
            <person name="Pretorius I.S."/>
            <person name="Schmidt S.A."/>
            <person name="Borneman A.R."/>
        </authorList>
    </citation>
    <scope>NUCLEOTIDE SEQUENCE [LARGE SCALE GENOMIC DNA]</scope>
    <source>
        <strain evidence="6">cv. Chardonnay</strain>
        <tissue evidence="5">Leaf</tissue>
    </source>
</reference>
<evidence type="ECO:0000313" key="5">
    <source>
        <dbReference type="EMBL" id="RVW41081.1"/>
    </source>
</evidence>
<dbReference type="PANTHER" id="PTHR22748:SF19">
    <property type="entry name" value="ENDONUCLEASE_EXONUCLEASE_PHOSPHATASE DOMAIN-CONTAINING PROTEIN"/>
    <property type="match status" value="1"/>
</dbReference>
<keyword evidence="2" id="KW-0378">Hydrolase</keyword>
<evidence type="ECO:0008006" key="7">
    <source>
        <dbReference type="Google" id="ProtNLM"/>
    </source>
</evidence>
<dbReference type="GO" id="GO:0046872">
    <property type="term" value="F:metal ion binding"/>
    <property type="evidence" value="ECO:0007669"/>
    <property type="project" value="UniProtKB-KW"/>
</dbReference>
<dbReference type="InterPro" id="IPR004808">
    <property type="entry name" value="AP_endonuc_1"/>
</dbReference>
<dbReference type="InterPro" id="IPR036691">
    <property type="entry name" value="Endo/exonu/phosph_ase_sf"/>
</dbReference>
<dbReference type="PANTHER" id="PTHR22748">
    <property type="entry name" value="AP ENDONUCLEASE"/>
    <property type="match status" value="1"/>
</dbReference>
<sequence length="390" mass="43479">MGGGLAKRDGSLGRKLKDKLKMAVVPEAGPSSTCWASGMGCLSSAVMDGLEREGPKDVQEKAGLLGCSLSRKRPFPEDVLTCWVPEESRREQRVDGLSTTDCALQEEAKRYALHSYTKGNQAMGTSLLLSSNFDQAPERESFDRSGELEEELGGDKSTWLTVYEGSVGASGIQASENVKGELWEECSLAKFSQVLGFSTEGIEKEIVSFLTKIRKRREKIHKSSLTGQREPIDSCPMKLKIISWNVRGANDSSKRKIIKNYIRSQRVDLMCIQETKIQEMSEGIVRSLGTGRFLDWRALNAEGAAGGILICWDKRVLDVLEWEEGHFTLSCRFKIMENGATWVFTGVYGPFTKMEREGMWEELGALRGLWDDPWCLGGGLQHYPVPTRKE</sequence>
<evidence type="ECO:0000256" key="2">
    <source>
        <dbReference type="ARBA" id="ARBA00022801"/>
    </source>
</evidence>
<name>A0A438DZY4_VITVI</name>
<feature type="binding site" evidence="4">
    <location>
        <position position="245"/>
    </location>
    <ligand>
        <name>Mg(2+)</name>
        <dbReference type="ChEBI" id="CHEBI:18420"/>
        <label>1</label>
    </ligand>
</feature>
<dbReference type="GO" id="GO:0004518">
    <property type="term" value="F:nuclease activity"/>
    <property type="evidence" value="ECO:0007669"/>
    <property type="project" value="InterPro"/>
</dbReference>
<dbReference type="Proteomes" id="UP000288805">
    <property type="component" value="Unassembled WGS sequence"/>
</dbReference>
<dbReference type="GO" id="GO:0016787">
    <property type="term" value="F:hydrolase activity"/>
    <property type="evidence" value="ECO:0007669"/>
    <property type="project" value="UniProtKB-KW"/>
</dbReference>
<keyword evidence="1 4" id="KW-0479">Metal-binding</keyword>
<dbReference type="Gene3D" id="3.60.10.10">
    <property type="entry name" value="Endonuclease/exonuclease/phosphatase"/>
    <property type="match status" value="1"/>
</dbReference>
<gene>
    <name evidence="5" type="ORF">CK203_069688</name>
</gene>
<dbReference type="AlphaFoldDB" id="A0A438DZY4"/>
<comment type="cofactor">
    <cofactor evidence="4">
        <name>Mg(2+)</name>
        <dbReference type="ChEBI" id="CHEBI:18420"/>
    </cofactor>
    <cofactor evidence="4">
        <name>Mn(2+)</name>
        <dbReference type="ChEBI" id="CHEBI:29035"/>
    </cofactor>
    <text evidence="4">Probably binds two magnesium or manganese ions per subunit.</text>
</comment>
<evidence type="ECO:0000256" key="4">
    <source>
        <dbReference type="PIRSR" id="PIRSR604808-2"/>
    </source>
</evidence>
<keyword evidence="4" id="KW-0464">Manganese</keyword>
<dbReference type="SUPFAM" id="SSF56219">
    <property type="entry name" value="DNase I-like"/>
    <property type="match status" value="1"/>
</dbReference>